<dbReference type="RefSeq" id="WP_106589921.1">
    <property type="nucleotide sequence ID" value="NZ_PYAV01000018.1"/>
</dbReference>
<feature type="domain" description="HTH cro/C1-type" evidence="3">
    <location>
        <begin position="9"/>
        <end position="63"/>
    </location>
</feature>
<dbReference type="PROSITE" id="PS50943">
    <property type="entry name" value="HTH_CROC1"/>
    <property type="match status" value="1"/>
</dbReference>
<sequence length="107" mass="11879">MDEGLGKALVKARKKAGYSQIDAAAKVGVSNGFLSMVERGERDPSTDTLKALAELYGRSVDEMLGVEGSQPSLMFEDGGQDLTEDEIEHLQDELQRFRELKKKFQKD</sequence>
<protein>
    <submittedName>
        <fullName evidence="4">Helix-turn-helix protein</fullName>
    </submittedName>
</protein>
<dbReference type="OrthoDB" id="72638at2"/>
<organism evidence="4 5">
    <name type="scientific">Salsuginibacillus halophilus</name>
    <dbReference type="NCBI Taxonomy" id="517424"/>
    <lineage>
        <taxon>Bacteria</taxon>
        <taxon>Bacillati</taxon>
        <taxon>Bacillota</taxon>
        <taxon>Bacilli</taxon>
        <taxon>Bacillales</taxon>
        <taxon>Bacillaceae</taxon>
        <taxon>Salsuginibacillus</taxon>
    </lineage>
</organism>
<accession>A0A2P8H6C8</accession>
<dbReference type="InterPro" id="IPR010982">
    <property type="entry name" value="Lambda_DNA-bd_dom_sf"/>
</dbReference>
<evidence type="ECO:0000259" key="3">
    <source>
        <dbReference type="PROSITE" id="PS50943"/>
    </source>
</evidence>
<dbReference type="SUPFAM" id="SSF47413">
    <property type="entry name" value="lambda repressor-like DNA-binding domains"/>
    <property type="match status" value="1"/>
</dbReference>
<name>A0A2P8H6C8_9BACI</name>
<evidence type="ECO:0000256" key="2">
    <source>
        <dbReference type="SAM" id="Coils"/>
    </source>
</evidence>
<keyword evidence="2" id="KW-0175">Coiled coil</keyword>
<dbReference type="PANTHER" id="PTHR46558">
    <property type="entry name" value="TRACRIPTIONAL REGULATORY PROTEIN-RELATED-RELATED"/>
    <property type="match status" value="1"/>
</dbReference>
<dbReference type="EMBL" id="PYAV01000018">
    <property type="protein sequence ID" value="PSL41750.1"/>
    <property type="molecule type" value="Genomic_DNA"/>
</dbReference>
<evidence type="ECO:0000256" key="1">
    <source>
        <dbReference type="ARBA" id="ARBA00023125"/>
    </source>
</evidence>
<keyword evidence="5" id="KW-1185">Reference proteome</keyword>
<gene>
    <name evidence="4" type="ORF">B0H94_11863</name>
</gene>
<dbReference type="PANTHER" id="PTHR46558:SF13">
    <property type="entry name" value="HTH-TYPE TRANSCRIPTIONAL REGULATOR IMMR"/>
    <property type="match status" value="1"/>
</dbReference>
<dbReference type="Proteomes" id="UP000242310">
    <property type="component" value="Unassembled WGS sequence"/>
</dbReference>
<dbReference type="Gene3D" id="1.10.260.40">
    <property type="entry name" value="lambda repressor-like DNA-binding domains"/>
    <property type="match status" value="1"/>
</dbReference>
<feature type="coiled-coil region" evidence="2">
    <location>
        <begin position="80"/>
        <end position="107"/>
    </location>
</feature>
<dbReference type="CDD" id="cd00093">
    <property type="entry name" value="HTH_XRE"/>
    <property type="match status" value="1"/>
</dbReference>
<dbReference type="Pfam" id="PF01381">
    <property type="entry name" value="HTH_3"/>
    <property type="match status" value="1"/>
</dbReference>
<proteinExistence type="predicted"/>
<dbReference type="SMART" id="SM00530">
    <property type="entry name" value="HTH_XRE"/>
    <property type="match status" value="1"/>
</dbReference>
<evidence type="ECO:0000313" key="5">
    <source>
        <dbReference type="Proteomes" id="UP000242310"/>
    </source>
</evidence>
<dbReference type="GO" id="GO:0003677">
    <property type="term" value="F:DNA binding"/>
    <property type="evidence" value="ECO:0007669"/>
    <property type="project" value="UniProtKB-KW"/>
</dbReference>
<keyword evidence="1" id="KW-0238">DNA-binding</keyword>
<evidence type="ECO:0000313" key="4">
    <source>
        <dbReference type="EMBL" id="PSL41750.1"/>
    </source>
</evidence>
<reference evidence="4 5" key="1">
    <citation type="submission" date="2018-03" db="EMBL/GenBank/DDBJ databases">
        <title>Genomic Encyclopedia of Type Strains, Phase III (KMG-III): the genomes of soil and plant-associated and newly described type strains.</title>
        <authorList>
            <person name="Whitman W."/>
        </authorList>
    </citation>
    <scope>NUCLEOTIDE SEQUENCE [LARGE SCALE GENOMIC DNA]</scope>
    <source>
        <strain evidence="4 5">CGMCC 1.07653</strain>
    </source>
</reference>
<dbReference type="AlphaFoldDB" id="A0A2P8H6C8"/>
<dbReference type="InterPro" id="IPR001387">
    <property type="entry name" value="Cro/C1-type_HTH"/>
</dbReference>
<comment type="caution">
    <text evidence="4">The sequence shown here is derived from an EMBL/GenBank/DDBJ whole genome shotgun (WGS) entry which is preliminary data.</text>
</comment>